<keyword evidence="3" id="KW-1185">Reference proteome</keyword>
<name>A0A5J5W7Y4_GOSBA</name>
<reference evidence="3" key="1">
    <citation type="journal article" date="2020" name="Nat. Genet.">
        <title>Genomic diversifications of five Gossypium allopolyploid species and their impact on cotton improvement.</title>
        <authorList>
            <person name="Chen Z.J."/>
            <person name="Sreedasyam A."/>
            <person name="Ando A."/>
            <person name="Song Q."/>
            <person name="De Santiago L.M."/>
            <person name="Hulse-Kemp A.M."/>
            <person name="Ding M."/>
            <person name="Ye W."/>
            <person name="Kirkbride R.C."/>
            <person name="Jenkins J."/>
            <person name="Plott C."/>
            <person name="Lovell J."/>
            <person name="Lin Y.M."/>
            <person name="Vaughn R."/>
            <person name="Liu B."/>
            <person name="Simpson S."/>
            <person name="Scheffler B.E."/>
            <person name="Wen L."/>
            <person name="Saski C.A."/>
            <person name="Grover C.E."/>
            <person name="Hu G."/>
            <person name="Conover J.L."/>
            <person name="Carlson J.W."/>
            <person name="Shu S."/>
            <person name="Boston L.B."/>
            <person name="Williams M."/>
            <person name="Peterson D.G."/>
            <person name="McGee K."/>
            <person name="Jones D.C."/>
            <person name="Wendel J.F."/>
            <person name="Stelly D.M."/>
            <person name="Grimwood J."/>
            <person name="Schmutz J."/>
        </authorList>
    </citation>
    <scope>NUCLEOTIDE SEQUENCE [LARGE SCALE GENOMIC DNA]</scope>
    <source>
        <strain evidence="3">cv. 3-79</strain>
    </source>
</reference>
<protein>
    <submittedName>
        <fullName evidence="2">Uncharacterized protein</fullName>
    </submittedName>
</protein>
<accession>A0A5J5W7Y4</accession>
<dbReference type="EMBL" id="CM018205">
    <property type="protein sequence ID" value="KAB2088190.1"/>
    <property type="molecule type" value="Genomic_DNA"/>
</dbReference>
<organism evidence="2 3">
    <name type="scientific">Gossypium barbadense</name>
    <name type="common">Sea Island cotton</name>
    <name type="synonym">Hibiscus barbadensis</name>
    <dbReference type="NCBI Taxonomy" id="3634"/>
    <lineage>
        <taxon>Eukaryota</taxon>
        <taxon>Viridiplantae</taxon>
        <taxon>Streptophyta</taxon>
        <taxon>Embryophyta</taxon>
        <taxon>Tracheophyta</taxon>
        <taxon>Spermatophyta</taxon>
        <taxon>Magnoliopsida</taxon>
        <taxon>eudicotyledons</taxon>
        <taxon>Gunneridae</taxon>
        <taxon>Pentapetalae</taxon>
        <taxon>rosids</taxon>
        <taxon>malvids</taxon>
        <taxon>Malvales</taxon>
        <taxon>Malvaceae</taxon>
        <taxon>Malvoideae</taxon>
        <taxon>Gossypium</taxon>
    </lineage>
</organism>
<evidence type="ECO:0000313" key="3">
    <source>
        <dbReference type="Proteomes" id="UP000327439"/>
    </source>
</evidence>
<dbReference type="AlphaFoldDB" id="A0A5J5W7Y4"/>
<evidence type="ECO:0000313" key="2">
    <source>
        <dbReference type="EMBL" id="KAB2088190.1"/>
    </source>
</evidence>
<feature type="chain" id="PRO_5043035144" evidence="1">
    <location>
        <begin position="17"/>
        <end position="82"/>
    </location>
</feature>
<gene>
    <name evidence="2" type="ORF">ES319_A04G157800v1</name>
</gene>
<sequence length="82" mass="9523">MSAGLAILLCLVRCLKIPNPLLIIILKMRFVIPSKKKIRSSRFMFSKPVLICIYISHDKENLYNNRGNDKFTELRFDLLALI</sequence>
<evidence type="ECO:0000256" key="1">
    <source>
        <dbReference type="SAM" id="SignalP"/>
    </source>
</evidence>
<dbReference type="Proteomes" id="UP000327439">
    <property type="component" value="Chromosome A04"/>
</dbReference>
<keyword evidence="1" id="KW-0732">Signal</keyword>
<feature type="signal peptide" evidence="1">
    <location>
        <begin position="1"/>
        <end position="16"/>
    </location>
</feature>
<proteinExistence type="predicted"/>